<dbReference type="EMBL" id="JBHTJP010000035">
    <property type="protein sequence ID" value="MFD0977227.1"/>
    <property type="molecule type" value="Genomic_DNA"/>
</dbReference>
<evidence type="ECO:0000313" key="2">
    <source>
        <dbReference type="Proteomes" id="UP001597100"/>
    </source>
</evidence>
<proteinExistence type="predicted"/>
<dbReference type="Pfam" id="PF16125">
    <property type="entry name" value="DUF4837"/>
    <property type="match status" value="1"/>
</dbReference>
<reference evidence="2" key="1">
    <citation type="journal article" date="2019" name="Int. J. Syst. Evol. Microbiol.">
        <title>The Global Catalogue of Microorganisms (GCM) 10K type strain sequencing project: providing services to taxonomists for standard genome sequencing and annotation.</title>
        <authorList>
            <consortium name="The Broad Institute Genomics Platform"/>
            <consortium name="The Broad Institute Genome Sequencing Center for Infectious Disease"/>
            <person name="Wu L."/>
            <person name="Ma J."/>
        </authorList>
    </citation>
    <scope>NUCLEOTIDE SEQUENCE [LARGE SCALE GENOMIC DNA]</scope>
    <source>
        <strain evidence="2">CCUG 60898</strain>
    </source>
</reference>
<evidence type="ECO:0000313" key="1">
    <source>
        <dbReference type="EMBL" id="MFD0977227.1"/>
    </source>
</evidence>
<dbReference type="Proteomes" id="UP001597100">
    <property type="component" value="Unassembled WGS sequence"/>
</dbReference>
<protein>
    <submittedName>
        <fullName evidence="1">DUF4837 family protein</fullName>
    </submittedName>
</protein>
<sequence>MRKITIFLFSFLFVLTSCGDDKENKVILSNSSGNINNLSVIIENDLWNGEVGEAIRRILAAPVDGLPQEEPLFSISQMPPEAFSGFVRKNRIFLKVEEGKEANVKVAENPYARPQTGIKISGQTDQEIIDQLEQHSEKIISTLKATEIKEKQRRIKKSLKDDTRLEKELGISLKFPTAYRYAKEEDGFYWIRKDIPNGSLEILVYEVPLGTIQKDTNVIGNIIAMRDSIGKAHIPGPLEGTYMITEEAYAPYLFESQIDGKFAWETKGTWEVKGAFMAGPFVNYAVLDQENNRYVVLEGFTFKPSASKRDHMQELEAILKSAKIK</sequence>
<accession>A0ABW3IGN6</accession>
<comment type="caution">
    <text evidence="1">The sequence shown here is derived from an EMBL/GenBank/DDBJ whole genome shotgun (WGS) entry which is preliminary data.</text>
</comment>
<dbReference type="RefSeq" id="WP_380739333.1">
    <property type="nucleotide sequence ID" value="NZ_JBHTJP010000035.1"/>
</dbReference>
<dbReference type="PROSITE" id="PS51257">
    <property type="entry name" value="PROKAR_LIPOPROTEIN"/>
    <property type="match status" value="1"/>
</dbReference>
<gene>
    <name evidence="1" type="ORF">ACFQ1G_10525</name>
</gene>
<dbReference type="InterPro" id="IPR032286">
    <property type="entry name" value="DUF4837"/>
</dbReference>
<organism evidence="1 2">
    <name type="scientific">Salinimicrobium gaetbulicola</name>
    <dbReference type="NCBI Taxonomy" id="999702"/>
    <lineage>
        <taxon>Bacteria</taxon>
        <taxon>Pseudomonadati</taxon>
        <taxon>Bacteroidota</taxon>
        <taxon>Flavobacteriia</taxon>
        <taxon>Flavobacteriales</taxon>
        <taxon>Flavobacteriaceae</taxon>
        <taxon>Salinimicrobium</taxon>
    </lineage>
</organism>
<name>A0ABW3IGN6_9FLAO</name>
<keyword evidence="2" id="KW-1185">Reference proteome</keyword>